<sequence length="78" mass="8808">MPSFDSHTDHLPVTAVTAREITGNIYLSRAEAAAYLGLAPKTLAQHRHDGPPYSRFFGAVRYKLADLENWARQQRVVR</sequence>
<dbReference type="EMBL" id="JAAZSQ010000021">
    <property type="protein sequence ID" value="NKX56263.1"/>
    <property type="molecule type" value="Genomic_DNA"/>
</dbReference>
<evidence type="ECO:0000259" key="1">
    <source>
        <dbReference type="Pfam" id="PF12728"/>
    </source>
</evidence>
<keyword evidence="3" id="KW-1185">Reference proteome</keyword>
<dbReference type="Pfam" id="PF12728">
    <property type="entry name" value="HTH_17"/>
    <property type="match status" value="1"/>
</dbReference>
<dbReference type="AlphaFoldDB" id="A0A7X6HFK8"/>
<dbReference type="Proteomes" id="UP000544090">
    <property type="component" value="Unassembled WGS sequence"/>
</dbReference>
<evidence type="ECO:0000313" key="2">
    <source>
        <dbReference type="EMBL" id="NKX56263.1"/>
    </source>
</evidence>
<name>A0A7X6HFK8_9MICC</name>
<dbReference type="SUPFAM" id="SSF46955">
    <property type="entry name" value="Putative DNA-binding domain"/>
    <property type="match status" value="1"/>
</dbReference>
<proteinExistence type="predicted"/>
<gene>
    <name evidence="2" type="ORF">HGG74_17360</name>
</gene>
<feature type="domain" description="Helix-turn-helix" evidence="1">
    <location>
        <begin position="26"/>
        <end position="75"/>
    </location>
</feature>
<dbReference type="InterPro" id="IPR041657">
    <property type="entry name" value="HTH_17"/>
</dbReference>
<dbReference type="InterPro" id="IPR009061">
    <property type="entry name" value="DNA-bd_dom_put_sf"/>
</dbReference>
<dbReference type="RefSeq" id="WP_168488400.1">
    <property type="nucleotide sequence ID" value="NZ_JAAZSQ010000021.1"/>
</dbReference>
<organism evidence="2 3">
    <name type="scientific">Arthrobacter mobilis</name>
    <dbReference type="NCBI Taxonomy" id="2724944"/>
    <lineage>
        <taxon>Bacteria</taxon>
        <taxon>Bacillati</taxon>
        <taxon>Actinomycetota</taxon>
        <taxon>Actinomycetes</taxon>
        <taxon>Micrococcales</taxon>
        <taxon>Micrococcaceae</taxon>
        <taxon>Arthrobacter</taxon>
    </lineage>
</organism>
<protein>
    <submittedName>
        <fullName evidence="2">Helix-turn-helix domain-containing protein</fullName>
    </submittedName>
</protein>
<comment type="caution">
    <text evidence="2">The sequence shown here is derived from an EMBL/GenBank/DDBJ whole genome shotgun (WGS) entry which is preliminary data.</text>
</comment>
<accession>A0A7X6HFK8</accession>
<evidence type="ECO:0000313" key="3">
    <source>
        <dbReference type="Proteomes" id="UP000544090"/>
    </source>
</evidence>
<reference evidence="2 3" key="1">
    <citation type="submission" date="2020-04" db="EMBL/GenBank/DDBJ databases">
        <title>Arthrobacter sp. nov.</title>
        <authorList>
            <person name="Liu S."/>
        </authorList>
    </citation>
    <scope>NUCLEOTIDE SEQUENCE [LARGE SCALE GENOMIC DNA]</scope>
    <source>
        <strain evidence="2 3">E918</strain>
    </source>
</reference>